<dbReference type="InterPro" id="IPR001709">
    <property type="entry name" value="Flavoprot_Pyr_Nucl_cyt_Rdtase"/>
</dbReference>
<evidence type="ECO:0000256" key="2">
    <source>
        <dbReference type="ARBA" id="ARBA00022630"/>
    </source>
</evidence>
<dbReference type="PANTHER" id="PTHR43644:SF1">
    <property type="entry name" value="NAD(P)H-FLAVIN REDUCTASE"/>
    <property type="match status" value="1"/>
</dbReference>
<dbReference type="InterPro" id="IPR039261">
    <property type="entry name" value="FNR_nucleotide-bd"/>
</dbReference>
<dbReference type="InterPro" id="IPR001433">
    <property type="entry name" value="OxRdtase_FAD/NAD-bd"/>
</dbReference>
<accession>A0ABX9KHV7</accession>
<dbReference type="InterPro" id="IPR001041">
    <property type="entry name" value="2Fe-2S_ferredoxin-type"/>
</dbReference>
<feature type="domain" description="FAD-binding FR-type" evidence="6">
    <location>
        <begin position="128"/>
        <end position="233"/>
    </location>
</feature>
<dbReference type="Proteomes" id="UP000263486">
    <property type="component" value="Unassembled WGS sequence"/>
</dbReference>
<gene>
    <name evidence="7" type="ORF">DYH56_06020</name>
</gene>
<evidence type="ECO:0000313" key="7">
    <source>
        <dbReference type="EMBL" id="REI41698.1"/>
    </source>
</evidence>
<dbReference type="Gene3D" id="2.40.30.10">
    <property type="entry name" value="Translation factors"/>
    <property type="match status" value="1"/>
</dbReference>
<dbReference type="Pfam" id="PF00175">
    <property type="entry name" value="NAD_binding_1"/>
    <property type="match status" value="1"/>
</dbReference>
<organism evidence="7 8">
    <name type="scientific">Psychrilyobacter piezotolerans</name>
    <dbReference type="NCBI Taxonomy" id="2293438"/>
    <lineage>
        <taxon>Bacteria</taxon>
        <taxon>Fusobacteriati</taxon>
        <taxon>Fusobacteriota</taxon>
        <taxon>Fusobacteriia</taxon>
        <taxon>Fusobacteriales</taxon>
        <taxon>Fusobacteriaceae</taxon>
        <taxon>Psychrilyobacter</taxon>
    </lineage>
</organism>
<feature type="domain" description="2Fe-2S ferredoxin-type" evidence="5">
    <location>
        <begin position="32"/>
        <end position="125"/>
    </location>
</feature>
<dbReference type="PRINTS" id="PR00410">
    <property type="entry name" value="PHEHYDRXLASE"/>
</dbReference>
<evidence type="ECO:0000256" key="1">
    <source>
        <dbReference type="ARBA" id="ARBA00022448"/>
    </source>
</evidence>
<dbReference type="Pfam" id="PF00111">
    <property type="entry name" value="Fer2"/>
    <property type="match status" value="1"/>
</dbReference>
<dbReference type="EMBL" id="QUAJ01000008">
    <property type="protein sequence ID" value="REI41698.1"/>
    <property type="molecule type" value="Genomic_DNA"/>
</dbReference>
<dbReference type="PRINTS" id="PR00371">
    <property type="entry name" value="FPNCR"/>
</dbReference>
<dbReference type="PROSITE" id="PS51085">
    <property type="entry name" value="2FE2S_FER_2"/>
    <property type="match status" value="1"/>
</dbReference>
<dbReference type="PANTHER" id="PTHR43644">
    <property type="entry name" value="NA(+)-TRANSLOCATING NADH-QUINONE REDUCTASE SUBUNIT"/>
    <property type="match status" value="1"/>
</dbReference>
<dbReference type="SUPFAM" id="SSF63380">
    <property type="entry name" value="Riboflavin synthase domain-like"/>
    <property type="match status" value="1"/>
</dbReference>
<name>A0ABX9KHV7_9FUSO</name>
<evidence type="ECO:0000259" key="5">
    <source>
        <dbReference type="PROSITE" id="PS51085"/>
    </source>
</evidence>
<dbReference type="RefSeq" id="WP_114641966.1">
    <property type="nucleotide sequence ID" value="NZ_JAACIO010000008.1"/>
</dbReference>
<dbReference type="InterPro" id="IPR012675">
    <property type="entry name" value="Beta-grasp_dom_sf"/>
</dbReference>
<dbReference type="PROSITE" id="PS51384">
    <property type="entry name" value="FAD_FR"/>
    <property type="match status" value="1"/>
</dbReference>
<keyword evidence="8" id="KW-1185">Reference proteome</keyword>
<dbReference type="SUPFAM" id="SSF52343">
    <property type="entry name" value="Ferredoxin reductase-like, C-terminal NADP-linked domain"/>
    <property type="match status" value="1"/>
</dbReference>
<keyword evidence="2" id="KW-0285">Flavoprotein</keyword>
<sequence>MEFLIAPIIVALLASALALTISILDKHVNNYGDVEININKGKKVLDVKGGDKLLTTLSSEGVFLPSGCGGRGSCGACKCKISTDIGPVLPTEKPYLSIEEINNNTRLACQIKVKKNLDVYIPEELFNAREFSGIVEEINDLTYDIKEVIVSIGDESIDFVSGRYIQLVVPPYGKIKESTQRAYSISSKPSERNKVAMLIRLVPDGIATTWVHKYMKVGDKLRLIGPFGEFEKSDCESVMICIAGGSGMAPFKSIFHDMLEKGEIDREVWYFFGARTTKDLFLLKEFQEMEKKWPNFHFIPALSDCSPDENWDGEQGLITDVLDKYLKSKITPSKHKEGFLCGSPGMIGACINVLNDNGIKDIFYDNFA</sequence>
<dbReference type="SUPFAM" id="SSF54292">
    <property type="entry name" value="2Fe-2S ferredoxin-like"/>
    <property type="match status" value="1"/>
</dbReference>
<protein>
    <submittedName>
        <fullName evidence="7">Oxidoreductase</fullName>
    </submittedName>
</protein>
<dbReference type="InterPro" id="IPR017927">
    <property type="entry name" value="FAD-bd_FR_type"/>
</dbReference>
<proteinExistence type="predicted"/>
<keyword evidence="4" id="KW-0408">Iron</keyword>
<reference evidence="7 8" key="1">
    <citation type="submission" date="2018-08" db="EMBL/GenBank/DDBJ databases">
        <title>Draft genome sequence of Psychrilyobacter sp. strain SD5 isolated from Black Sea water.</title>
        <authorList>
            <person name="Yadav S."/>
            <person name="Villanueva L."/>
            <person name="Damste J.S.S."/>
        </authorList>
    </citation>
    <scope>NUCLEOTIDE SEQUENCE [LARGE SCALE GENOMIC DNA]</scope>
    <source>
        <strain evidence="7 8">SD5</strain>
    </source>
</reference>
<dbReference type="Gene3D" id="3.40.50.80">
    <property type="entry name" value="Nucleotide-binding domain of ferredoxin-NADP reductase (FNR) module"/>
    <property type="match status" value="1"/>
</dbReference>
<comment type="caution">
    <text evidence="7">The sequence shown here is derived from an EMBL/GenBank/DDBJ whole genome shotgun (WGS) entry which is preliminary data.</text>
</comment>
<keyword evidence="3" id="KW-0274">FAD</keyword>
<dbReference type="Pfam" id="PF00970">
    <property type="entry name" value="FAD_binding_6"/>
    <property type="match status" value="1"/>
</dbReference>
<dbReference type="Gene3D" id="3.10.20.30">
    <property type="match status" value="1"/>
</dbReference>
<dbReference type="InterPro" id="IPR036010">
    <property type="entry name" value="2Fe-2S_ferredoxin-like_sf"/>
</dbReference>
<dbReference type="InterPro" id="IPR017938">
    <property type="entry name" value="Riboflavin_synthase-like_b-brl"/>
</dbReference>
<dbReference type="CDD" id="cd00207">
    <property type="entry name" value="fer2"/>
    <property type="match status" value="1"/>
</dbReference>
<evidence type="ECO:0000256" key="4">
    <source>
        <dbReference type="ARBA" id="ARBA00023004"/>
    </source>
</evidence>
<evidence type="ECO:0000256" key="3">
    <source>
        <dbReference type="ARBA" id="ARBA00022827"/>
    </source>
</evidence>
<evidence type="ECO:0000313" key="8">
    <source>
        <dbReference type="Proteomes" id="UP000263486"/>
    </source>
</evidence>
<keyword evidence="1" id="KW-0813">Transport</keyword>
<evidence type="ECO:0000259" key="6">
    <source>
        <dbReference type="PROSITE" id="PS51384"/>
    </source>
</evidence>
<dbReference type="InterPro" id="IPR008333">
    <property type="entry name" value="Cbr1-like_FAD-bd_dom"/>
</dbReference>